<dbReference type="GO" id="GO:0003700">
    <property type="term" value="F:DNA-binding transcription factor activity"/>
    <property type="evidence" value="ECO:0007669"/>
    <property type="project" value="InterPro"/>
</dbReference>
<dbReference type="EMBL" id="FRAJ01000004">
    <property type="protein sequence ID" value="SHJ83689.1"/>
    <property type="molecule type" value="Genomic_DNA"/>
</dbReference>
<dbReference type="InterPro" id="IPR009057">
    <property type="entry name" value="Homeodomain-like_sf"/>
</dbReference>
<keyword evidence="6" id="KW-0597">Phosphoprotein</keyword>
<dbReference type="SUPFAM" id="SSF46689">
    <property type="entry name" value="Homeodomain-like"/>
    <property type="match status" value="2"/>
</dbReference>
<dbReference type="PRINTS" id="PR00032">
    <property type="entry name" value="HTHARAC"/>
</dbReference>
<gene>
    <name evidence="9" type="ORF">SAMN02745883_00580</name>
</gene>
<dbReference type="Pfam" id="PF12833">
    <property type="entry name" value="HTH_18"/>
    <property type="match status" value="1"/>
</dbReference>
<keyword evidence="2" id="KW-0805">Transcription regulation</keyword>
<dbReference type="InterPro" id="IPR011006">
    <property type="entry name" value="CheY-like_superfamily"/>
</dbReference>
<comment type="function">
    <text evidence="5">May play the central regulatory role in sporulation. It may be an element of the effector pathway responsible for the activation of sporulation genes in response to nutritional stress. Spo0A may act in concert with spo0H (a sigma factor) to control the expression of some genes that are critical to the sporulation process.</text>
</comment>
<dbReference type="InterPro" id="IPR018062">
    <property type="entry name" value="HTH_AraC-typ_CS"/>
</dbReference>
<dbReference type="Gene3D" id="3.40.50.2300">
    <property type="match status" value="1"/>
</dbReference>
<dbReference type="GO" id="GO:0043565">
    <property type="term" value="F:sequence-specific DNA binding"/>
    <property type="evidence" value="ECO:0007669"/>
    <property type="project" value="InterPro"/>
</dbReference>
<keyword evidence="10" id="KW-1185">Reference proteome</keyword>
<evidence type="ECO:0000313" key="9">
    <source>
        <dbReference type="EMBL" id="SHJ83689.1"/>
    </source>
</evidence>
<dbReference type="InterPro" id="IPR041522">
    <property type="entry name" value="CdaR_GGDEF"/>
</dbReference>
<evidence type="ECO:0000256" key="5">
    <source>
        <dbReference type="ARBA" id="ARBA00024867"/>
    </source>
</evidence>
<protein>
    <recommendedName>
        <fullName evidence="1">Stage 0 sporulation protein A homolog</fullName>
    </recommendedName>
</protein>
<dbReference type="STRING" id="1121266.SAMN02745883_00580"/>
<evidence type="ECO:0000256" key="2">
    <source>
        <dbReference type="ARBA" id="ARBA00023015"/>
    </source>
</evidence>
<proteinExistence type="predicted"/>
<sequence length="534" mass="61957">MISLLIADDEYIVIESIKFIIDKYVDDVQIVGCARSGREVIELALDLKPDVIFMDIRMPGINGIDAIRKIKSTNNDTKFVIITAYEYFEYAKEAVNLGVFEYLLKPINKEKVIKVLDKLNKNISLKREAIQREIILNEKINKILPVLEGQFIYSHLFNSDSIRDLQFYEEIFSMNLKRGYVIMAIIEDFTNLTKEENIKKSLQKQKFFDIFSLELKSITKCLVGPPLLDRIVAYIPCKESEDSYGARNLSIEIATKIAERINRNIDIDYKVGVGRIYSIDNFSKSYNEAYMATSVSNGEIIIHFEDIALTIDKEDIYPLKEEKKLIQKIMTGDVNGALEVFEEIFLWISMNYKEDIDSLKSSLLELLIGLQRAVPYEIVKKNFSDQKFLIDFLKINDIGNIKISYTNHLKKIIENVKKTREKELSGLIAKAIKYIEDNYNKNISLNDVAKEINMSYHYFSKFFKDSIGKNFVDYLTELRIEKSKELLKDFDISIKEISYEIGYSDPNYFSKIFKKVTGMSPTDYRIKLTSQEVI</sequence>
<evidence type="ECO:0000259" key="7">
    <source>
        <dbReference type="PROSITE" id="PS01124"/>
    </source>
</evidence>
<dbReference type="PANTHER" id="PTHR43280">
    <property type="entry name" value="ARAC-FAMILY TRANSCRIPTIONAL REGULATOR"/>
    <property type="match status" value="1"/>
</dbReference>
<keyword evidence="3" id="KW-0238">DNA-binding</keyword>
<dbReference type="AlphaFoldDB" id="A0A1M6MJM0"/>
<dbReference type="Pfam" id="PF00072">
    <property type="entry name" value="Response_reg"/>
    <property type="match status" value="1"/>
</dbReference>
<evidence type="ECO:0000256" key="3">
    <source>
        <dbReference type="ARBA" id="ARBA00023125"/>
    </source>
</evidence>
<organism evidence="9 10">
    <name type="scientific">Caminicella sporogenes DSM 14501</name>
    <dbReference type="NCBI Taxonomy" id="1121266"/>
    <lineage>
        <taxon>Bacteria</taxon>
        <taxon>Bacillati</taxon>
        <taxon>Bacillota</taxon>
        <taxon>Clostridia</taxon>
        <taxon>Peptostreptococcales</taxon>
        <taxon>Caminicellaceae</taxon>
        <taxon>Caminicella</taxon>
    </lineage>
</organism>
<dbReference type="Gene3D" id="1.10.10.60">
    <property type="entry name" value="Homeodomain-like"/>
    <property type="match status" value="2"/>
</dbReference>
<reference evidence="9 10" key="1">
    <citation type="submission" date="2016-11" db="EMBL/GenBank/DDBJ databases">
        <authorList>
            <person name="Jaros S."/>
            <person name="Januszkiewicz K."/>
            <person name="Wedrychowicz H."/>
        </authorList>
    </citation>
    <scope>NUCLEOTIDE SEQUENCE [LARGE SCALE GENOMIC DNA]</scope>
    <source>
        <strain evidence="9 10">DSM 14501</strain>
    </source>
</reference>
<accession>A0A1M6MJM0</accession>
<dbReference type="PANTHER" id="PTHR43280:SF2">
    <property type="entry name" value="HTH-TYPE TRANSCRIPTIONAL REGULATOR EXSA"/>
    <property type="match status" value="1"/>
</dbReference>
<dbReference type="SMART" id="SM00448">
    <property type="entry name" value="REC"/>
    <property type="match status" value="1"/>
</dbReference>
<dbReference type="PROSITE" id="PS01124">
    <property type="entry name" value="HTH_ARAC_FAMILY_2"/>
    <property type="match status" value="1"/>
</dbReference>
<dbReference type="Proteomes" id="UP000184082">
    <property type="component" value="Unassembled WGS sequence"/>
</dbReference>
<dbReference type="GO" id="GO:0000160">
    <property type="term" value="P:phosphorelay signal transduction system"/>
    <property type="evidence" value="ECO:0007669"/>
    <property type="project" value="InterPro"/>
</dbReference>
<name>A0A1M6MJM0_9FIRM</name>
<feature type="modified residue" description="4-aspartylphosphate" evidence="6">
    <location>
        <position position="55"/>
    </location>
</feature>
<dbReference type="InterPro" id="IPR020449">
    <property type="entry name" value="Tscrpt_reg_AraC-type_HTH"/>
</dbReference>
<dbReference type="SUPFAM" id="SSF52172">
    <property type="entry name" value="CheY-like"/>
    <property type="match status" value="1"/>
</dbReference>
<evidence type="ECO:0000256" key="1">
    <source>
        <dbReference type="ARBA" id="ARBA00018672"/>
    </source>
</evidence>
<dbReference type="RefSeq" id="WP_072965882.1">
    <property type="nucleotide sequence ID" value="NZ_FRAJ01000004.1"/>
</dbReference>
<feature type="domain" description="HTH araC/xylS-type" evidence="7">
    <location>
        <begin position="429"/>
        <end position="527"/>
    </location>
</feature>
<keyword evidence="4" id="KW-0804">Transcription</keyword>
<dbReference type="Pfam" id="PF17853">
    <property type="entry name" value="GGDEF_2"/>
    <property type="match status" value="1"/>
</dbReference>
<evidence type="ECO:0000259" key="8">
    <source>
        <dbReference type="PROSITE" id="PS50110"/>
    </source>
</evidence>
<evidence type="ECO:0000256" key="4">
    <source>
        <dbReference type="ARBA" id="ARBA00023163"/>
    </source>
</evidence>
<dbReference type="InterPro" id="IPR001789">
    <property type="entry name" value="Sig_transdc_resp-reg_receiver"/>
</dbReference>
<dbReference type="PROSITE" id="PS50110">
    <property type="entry name" value="RESPONSE_REGULATORY"/>
    <property type="match status" value="1"/>
</dbReference>
<dbReference type="SMART" id="SM00342">
    <property type="entry name" value="HTH_ARAC"/>
    <property type="match status" value="1"/>
</dbReference>
<evidence type="ECO:0000313" key="10">
    <source>
        <dbReference type="Proteomes" id="UP000184082"/>
    </source>
</evidence>
<dbReference type="PROSITE" id="PS00041">
    <property type="entry name" value="HTH_ARAC_FAMILY_1"/>
    <property type="match status" value="1"/>
</dbReference>
<feature type="domain" description="Response regulatory" evidence="8">
    <location>
        <begin position="3"/>
        <end position="120"/>
    </location>
</feature>
<dbReference type="CDD" id="cd17536">
    <property type="entry name" value="REC_YesN-like"/>
    <property type="match status" value="1"/>
</dbReference>
<evidence type="ECO:0000256" key="6">
    <source>
        <dbReference type="PROSITE-ProRule" id="PRU00169"/>
    </source>
</evidence>
<dbReference type="InterPro" id="IPR018060">
    <property type="entry name" value="HTH_AraC"/>
</dbReference>